<name>A0A4R2GTB5_9HYPH</name>
<evidence type="ECO:0000256" key="1">
    <source>
        <dbReference type="SAM" id="MobiDB-lite"/>
    </source>
</evidence>
<proteinExistence type="predicted"/>
<comment type="caution">
    <text evidence="3">The sequence shown here is derived from an EMBL/GenBank/DDBJ whole genome shotgun (WGS) entry which is preliminary data.</text>
</comment>
<dbReference type="Proteomes" id="UP000294881">
    <property type="component" value="Unassembled WGS sequence"/>
</dbReference>
<dbReference type="RefSeq" id="WP_132005640.1">
    <property type="nucleotide sequence ID" value="NZ_JBHUNN010000002.1"/>
</dbReference>
<keyword evidence="4" id="KW-1185">Reference proteome</keyword>
<sequence>MSMSIYIRRLSAAAAAVGALALAPAAFAQQLPATPDWEAPADVKPPAKTRGGAKAASRPAGGLNAPMRKIERDDIDMTGVGREVRNFGSGVRPMMNSTGGMGVGGGF</sequence>
<feature type="signal peptide" evidence="2">
    <location>
        <begin position="1"/>
        <end position="28"/>
    </location>
</feature>
<reference evidence="3 4" key="1">
    <citation type="submission" date="2019-03" db="EMBL/GenBank/DDBJ databases">
        <title>Genomic Encyclopedia of Type Strains, Phase IV (KMG-IV): sequencing the most valuable type-strain genomes for metagenomic binning, comparative biology and taxonomic classification.</title>
        <authorList>
            <person name="Goeker M."/>
        </authorList>
    </citation>
    <scope>NUCLEOTIDE SEQUENCE [LARGE SCALE GENOMIC DNA]</scope>
    <source>
        <strain evidence="3 4">DSM 22958</strain>
    </source>
</reference>
<evidence type="ECO:0000313" key="3">
    <source>
        <dbReference type="EMBL" id="TCO13711.1"/>
    </source>
</evidence>
<protein>
    <submittedName>
        <fullName evidence="3">Uncharacterized protein</fullName>
    </submittedName>
</protein>
<feature type="region of interest" description="Disordered" evidence="1">
    <location>
        <begin position="35"/>
        <end position="107"/>
    </location>
</feature>
<evidence type="ECO:0000256" key="2">
    <source>
        <dbReference type="SAM" id="SignalP"/>
    </source>
</evidence>
<accession>A0A4R2GTB5</accession>
<feature type="chain" id="PRO_5020505089" evidence="2">
    <location>
        <begin position="29"/>
        <end position="107"/>
    </location>
</feature>
<gene>
    <name evidence="3" type="ORF">EV666_10582</name>
</gene>
<evidence type="ECO:0000313" key="4">
    <source>
        <dbReference type="Proteomes" id="UP000294881"/>
    </source>
</evidence>
<organism evidence="3 4">
    <name type="scientific">Camelimonas lactis</name>
    <dbReference type="NCBI Taxonomy" id="659006"/>
    <lineage>
        <taxon>Bacteria</taxon>
        <taxon>Pseudomonadati</taxon>
        <taxon>Pseudomonadota</taxon>
        <taxon>Alphaproteobacteria</taxon>
        <taxon>Hyphomicrobiales</taxon>
        <taxon>Chelatococcaceae</taxon>
        <taxon>Camelimonas</taxon>
    </lineage>
</organism>
<dbReference type="EMBL" id="SLWL01000005">
    <property type="protein sequence ID" value="TCO13711.1"/>
    <property type="molecule type" value="Genomic_DNA"/>
</dbReference>
<keyword evidence="2" id="KW-0732">Signal</keyword>
<dbReference type="AlphaFoldDB" id="A0A4R2GTB5"/>